<dbReference type="GO" id="GO:0005886">
    <property type="term" value="C:plasma membrane"/>
    <property type="evidence" value="ECO:0007669"/>
    <property type="project" value="UniProtKB-UniRule"/>
</dbReference>
<name>A0A108JYY4_9BURK</name>
<comment type="caution">
    <text evidence="3">The sequence shown here is derived from an EMBL/GenBank/DDBJ whole genome shotgun (WGS) entry which is preliminary data.</text>
</comment>
<feature type="transmembrane region" description="Helical" evidence="2">
    <location>
        <begin position="401"/>
        <end position="421"/>
    </location>
</feature>
<dbReference type="PIRSF" id="PIRSF005348">
    <property type="entry name" value="YxkH"/>
    <property type="match status" value="1"/>
</dbReference>
<feature type="transmembrane region" description="Helical" evidence="2">
    <location>
        <begin position="337"/>
        <end position="357"/>
    </location>
</feature>
<dbReference type="Pfam" id="PF03390">
    <property type="entry name" value="2HCT"/>
    <property type="match status" value="1"/>
</dbReference>
<keyword evidence="2" id="KW-1133">Transmembrane helix</keyword>
<dbReference type="Proteomes" id="UP000062998">
    <property type="component" value="Unassembled WGS sequence"/>
</dbReference>
<keyword evidence="1" id="KW-0769">Symport</keyword>
<feature type="transmembrane region" description="Helical" evidence="2">
    <location>
        <begin position="64"/>
        <end position="85"/>
    </location>
</feature>
<dbReference type="GO" id="GO:0008514">
    <property type="term" value="F:organic anion transmembrane transporter activity"/>
    <property type="evidence" value="ECO:0007669"/>
    <property type="project" value="InterPro"/>
</dbReference>
<comment type="similarity">
    <text evidence="1">Belongs to the 2-hydroxycarboxylate transporter (2-HCT) (TC 2.A.24) family.</text>
</comment>
<gene>
    <name evidence="3" type="ORF">WL73_18155</name>
</gene>
<sequence>MNVRIGVIPLPVHIVLAFSVFAFAAMGKLSAELAPMIACLAVCGFTCFELGNRIPVFRSVGGPVILSTILPSYLVFSKVLPLALLKPISEFWKSANILYLFIACIIVGSILSMDRKVLIGGFLRIFAPLAAGSIVAIIVGGAVGTLLGMDPFHTVFFVVIPVMAGGVGEGVIPLTLGYAALLNRPAGELLAQALPAVMLGNICAIVFSGLLDTLGKRYPALTGNGQLMRAGDDALTGGNVGRDDTRVDIADIAAAGLIAVCLYFLGMLSQSAFGLPGPVAMLTLAVAAKIGYVFSPSLERGAGFVYRFFAKAVTYPLLFAVGVVITPWQKIVDAFNVPTILTIVATVASLMGVGFFVGHRMKMFPIDVAIVTGTHSGMGGTGDVAILGAANRMRLMPFAQIATRIGGAITITISLLVLARIV</sequence>
<feature type="transmembrane region" description="Helical" evidence="2">
    <location>
        <begin position="6"/>
        <end position="26"/>
    </location>
</feature>
<organism evidence="3 4">
    <name type="scientific">Burkholderia ubonensis</name>
    <dbReference type="NCBI Taxonomy" id="101571"/>
    <lineage>
        <taxon>Bacteria</taxon>
        <taxon>Pseudomonadati</taxon>
        <taxon>Pseudomonadota</taxon>
        <taxon>Betaproteobacteria</taxon>
        <taxon>Burkholderiales</taxon>
        <taxon>Burkholderiaceae</taxon>
        <taxon>Burkholderia</taxon>
        <taxon>Burkholderia cepacia complex</taxon>
    </lineage>
</organism>
<accession>A0A108JYY4</accession>
<feature type="transmembrane region" description="Helical" evidence="2">
    <location>
        <begin position="304"/>
        <end position="325"/>
    </location>
</feature>
<feature type="transmembrane region" description="Helical" evidence="2">
    <location>
        <begin position="272"/>
        <end position="292"/>
    </location>
</feature>
<dbReference type="AlphaFoldDB" id="A0A108JYY4"/>
<dbReference type="GO" id="GO:0015293">
    <property type="term" value="F:symporter activity"/>
    <property type="evidence" value="ECO:0007669"/>
    <property type="project" value="UniProtKB-UniRule"/>
</dbReference>
<dbReference type="InterPro" id="IPR004679">
    <property type="entry name" value="2-OHcarboxylate_transport"/>
</dbReference>
<feature type="transmembrane region" description="Helical" evidence="2">
    <location>
        <begin position="97"/>
        <end position="113"/>
    </location>
</feature>
<keyword evidence="2" id="KW-0812">Transmembrane</keyword>
<feature type="transmembrane region" description="Helical" evidence="2">
    <location>
        <begin position="249"/>
        <end position="266"/>
    </location>
</feature>
<protein>
    <submittedName>
        <fullName evidence="3">Malate permease</fullName>
    </submittedName>
</protein>
<dbReference type="PANTHER" id="PTHR40033:SF1">
    <property type="entry name" value="CITRATE-SODIUM SYMPORTER"/>
    <property type="match status" value="1"/>
</dbReference>
<evidence type="ECO:0000256" key="2">
    <source>
        <dbReference type="SAM" id="Phobius"/>
    </source>
</evidence>
<feature type="transmembrane region" description="Helical" evidence="2">
    <location>
        <begin position="193"/>
        <end position="211"/>
    </location>
</feature>
<evidence type="ECO:0000256" key="1">
    <source>
        <dbReference type="PIRNR" id="PIRNR005348"/>
    </source>
</evidence>
<evidence type="ECO:0000313" key="4">
    <source>
        <dbReference type="Proteomes" id="UP000062998"/>
    </source>
</evidence>
<feature type="transmembrane region" description="Helical" evidence="2">
    <location>
        <begin position="155"/>
        <end position="181"/>
    </location>
</feature>
<keyword evidence="1" id="KW-0813">Transport</keyword>
<reference evidence="3 4" key="1">
    <citation type="submission" date="2015-11" db="EMBL/GenBank/DDBJ databases">
        <title>Expanding the genomic diversity of Burkholderia species for the development of highly accurate diagnostics.</title>
        <authorList>
            <person name="Sahl J."/>
            <person name="Keim P."/>
            <person name="Wagner D."/>
        </authorList>
    </citation>
    <scope>NUCLEOTIDE SEQUENCE [LARGE SCALE GENOMIC DNA]</scope>
    <source>
        <strain evidence="3 4">MSMB2167WGS</strain>
    </source>
</reference>
<dbReference type="EMBL" id="LPIX01000066">
    <property type="protein sequence ID" value="KWE00780.1"/>
    <property type="molecule type" value="Genomic_DNA"/>
</dbReference>
<feature type="transmembrane region" description="Helical" evidence="2">
    <location>
        <begin position="125"/>
        <end position="148"/>
    </location>
</feature>
<keyword evidence="1 2" id="KW-0472">Membrane</keyword>
<dbReference type="OrthoDB" id="8584824at2"/>
<evidence type="ECO:0000313" key="3">
    <source>
        <dbReference type="EMBL" id="KWE00780.1"/>
    </source>
</evidence>
<dbReference type="PANTHER" id="PTHR40033">
    <property type="entry name" value="NA(+)-MALATE SYMPORTER"/>
    <property type="match status" value="1"/>
</dbReference>
<proteinExistence type="inferred from homology"/>